<dbReference type="Pfam" id="PF02590">
    <property type="entry name" value="SPOUT_MTase"/>
    <property type="match status" value="1"/>
</dbReference>
<comment type="subunit">
    <text evidence="5">Homodimer.</text>
</comment>
<keyword evidence="7" id="KW-1185">Reference proteome</keyword>
<dbReference type="Gene3D" id="3.40.1280.10">
    <property type="match status" value="1"/>
</dbReference>
<accession>A0A7C9GQT2</accession>
<reference evidence="6 7" key="1">
    <citation type="submission" date="2019-09" db="EMBL/GenBank/DDBJ databases">
        <title>Polymorphobacter sp. isolated from a lake in China.</title>
        <authorList>
            <person name="Liu Z."/>
        </authorList>
    </citation>
    <scope>NUCLEOTIDE SEQUENCE [LARGE SCALE GENOMIC DNA]</scope>
    <source>
        <strain evidence="6 7">D40P</strain>
    </source>
</reference>
<comment type="function">
    <text evidence="5">Specifically methylates the pseudouridine at position 1915 (m3Psi1915) in 23S rRNA.</text>
</comment>
<dbReference type="CDD" id="cd18081">
    <property type="entry name" value="RlmH-like"/>
    <property type="match status" value="1"/>
</dbReference>
<evidence type="ECO:0000256" key="5">
    <source>
        <dbReference type="HAMAP-Rule" id="MF_00658"/>
    </source>
</evidence>
<evidence type="ECO:0000256" key="1">
    <source>
        <dbReference type="ARBA" id="ARBA00022603"/>
    </source>
</evidence>
<evidence type="ECO:0000256" key="3">
    <source>
        <dbReference type="ARBA" id="ARBA00022691"/>
    </source>
</evidence>
<sequence length="136" mass="14984">MRLTIVARGRIGQSPEADLVDRYRARVRDLSVVEIGELAPWPRFAGGRTVVLDETGADLPSPALAERLRQWQDGGAREVRFLIGAADGHDAATRAAADLLLGFGRATWPHMLVRAMLAEQIYRATTIMAGHPYHRT</sequence>
<feature type="binding site" evidence="5">
    <location>
        <position position="84"/>
    </location>
    <ligand>
        <name>S-adenosyl-L-methionine</name>
        <dbReference type="ChEBI" id="CHEBI:59789"/>
    </ligand>
</feature>
<name>A0A7C9GQT2_9SPHN</name>
<dbReference type="HAMAP" id="MF_00658">
    <property type="entry name" value="23SrRNA_methyltr_H"/>
    <property type="match status" value="1"/>
</dbReference>
<evidence type="ECO:0000313" key="6">
    <source>
        <dbReference type="EMBL" id="MQT17890.1"/>
    </source>
</evidence>
<comment type="caution">
    <text evidence="6">The sequence shown here is derived from an EMBL/GenBank/DDBJ whole genome shotgun (WGS) entry which is preliminary data.</text>
</comment>
<gene>
    <name evidence="5" type="primary">rlmH</name>
    <name evidence="6" type="ORF">F3168_11540</name>
</gene>
<proteinExistence type="inferred from homology"/>
<dbReference type="SUPFAM" id="SSF75217">
    <property type="entry name" value="alpha/beta knot"/>
    <property type="match status" value="1"/>
</dbReference>
<evidence type="ECO:0000256" key="2">
    <source>
        <dbReference type="ARBA" id="ARBA00022679"/>
    </source>
</evidence>
<dbReference type="EMBL" id="WIOL01000004">
    <property type="protein sequence ID" value="MQT17890.1"/>
    <property type="molecule type" value="Genomic_DNA"/>
</dbReference>
<organism evidence="6 7">
    <name type="scientific">Sandarakinorhabdus fusca</name>
    <dbReference type="NCBI Taxonomy" id="1439888"/>
    <lineage>
        <taxon>Bacteria</taxon>
        <taxon>Pseudomonadati</taxon>
        <taxon>Pseudomonadota</taxon>
        <taxon>Alphaproteobacteria</taxon>
        <taxon>Sphingomonadales</taxon>
        <taxon>Sphingosinicellaceae</taxon>
        <taxon>Sandarakinorhabdus</taxon>
    </lineage>
</organism>
<evidence type="ECO:0000256" key="4">
    <source>
        <dbReference type="ARBA" id="ARBA00038303"/>
    </source>
</evidence>
<dbReference type="PANTHER" id="PTHR33603">
    <property type="entry name" value="METHYLTRANSFERASE"/>
    <property type="match status" value="1"/>
</dbReference>
<dbReference type="GO" id="GO:0005737">
    <property type="term" value="C:cytoplasm"/>
    <property type="evidence" value="ECO:0007669"/>
    <property type="project" value="UniProtKB-SubCell"/>
</dbReference>
<keyword evidence="2 5" id="KW-0808">Transferase</keyword>
<dbReference type="AlphaFoldDB" id="A0A7C9GQT2"/>
<keyword evidence="5" id="KW-0698">rRNA processing</keyword>
<dbReference type="PIRSF" id="PIRSF004505">
    <property type="entry name" value="MT_bac"/>
    <property type="match status" value="1"/>
</dbReference>
<dbReference type="EC" id="2.1.1.177" evidence="5"/>
<keyword evidence="3 5" id="KW-0949">S-adenosyl-L-methionine</keyword>
<dbReference type="GO" id="GO:0070038">
    <property type="term" value="F:rRNA (pseudouridine-N3-)-methyltransferase activity"/>
    <property type="evidence" value="ECO:0007669"/>
    <property type="project" value="UniProtKB-UniRule"/>
</dbReference>
<keyword evidence="1 5" id="KW-0489">Methyltransferase</keyword>
<protein>
    <recommendedName>
        <fullName evidence="5">Ribosomal RNA large subunit methyltransferase H</fullName>
        <ecNumber evidence="5">2.1.1.177</ecNumber>
    </recommendedName>
    <alternativeName>
        <fullName evidence="5">23S rRNA (pseudouridine1915-N3)-methyltransferase</fullName>
    </alternativeName>
    <alternativeName>
        <fullName evidence="5">23S rRNA m3Psi1915 methyltransferase</fullName>
    </alternativeName>
    <alternativeName>
        <fullName evidence="5">rRNA (pseudouridine-N3-)-methyltransferase RlmH</fullName>
    </alternativeName>
</protein>
<feature type="binding site" evidence="5">
    <location>
        <position position="52"/>
    </location>
    <ligand>
        <name>S-adenosyl-L-methionine</name>
        <dbReference type="ChEBI" id="CHEBI:59789"/>
    </ligand>
</feature>
<dbReference type="PANTHER" id="PTHR33603:SF1">
    <property type="entry name" value="RIBOSOMAL RNA LARGE SUBUNIT METHYLTRANSFERASE H"/>
    <property type="match status" value="1"/>
</dbReference>
<dbReference type="InterPro" id="IPR029026">
    <property type="entry name" value="tRNA_m1G_MTases_N"/>
</dbReference>
<dbReference type="Proteomes" id="UP000481327">
    <property type="component" value="Unassembled WGS sequence"/>
</dbReference>
<dbReference type="InterPro" id="IPR029028">
    <property type="entry name" value="Alpha/beta_knot_MTases"/>
</dbReference>
<evidence type="ECO:0000313" key="7">
    <source>
        <dbReference type="Proteomes" id="UP000481327"/>
    </source>
</evidence>
<comment type="similarity">
    <text evidence="4 5">Belongs to the RNA methyltransferase RlmH family.</text>
</comment>
<dbReference type="RefSeq" id="WP_152578362.1">
    <property type="nucleotide sequence ID" value="NZ_JAATJI010000001.1"/>
</dbReference>
<comment type="catalytic activity">
    <reaction evidence="5">
        <text>pseudouridine(1915) in 23S rRNA + S-adenosyl-L-methionine = N(3)-methylpseudouridine(1915) in 23S rRNA + S-adenosyl-L-homocysteine + H(+)</text>
        <dbReference type="Rhea" id="RHEA:42752"/>
        <dbReference type="Rhea" id="RHEA-COMP:10221"/>
        <dbReference type="Rhea" id="RHEA-COMP:10222"/>
        <dbReference type="ChEBI" id="CHEBI:15378"/>
        <dbReference type="ChEBI" id="CHEBI:57856"/>
        <dbReference type="ChEBI" id="CHEBI:59789"/>
        <dbReference type="ChEBI" id="CHEBI:65314"/>
        <dbReference type="ChEBI" id="CHEBI:74486"/>
        <dbReference type="EC" id="2.1.1.177"/>
    </reaction>
</comment>
<keyword evidence="5" id="KW-0963">Cytoplasm</keyword>
<dbReference type="InterPro" id="IPR003742">
    <property type="entry name" value="RlmH-like"/>
</dbReference>
<comment type="subcellular location">
    <subcellularLocation>
        <location evidence="5">Cytoplasm</location>
    </subcellularLocation>
</comment>
<comment type="caution">
    <text evidence="5">Lacks conserved residue(s) required for the propagation of feature annotation.</text>
</comment>